<keyword evidence="3" id="KW-1185">Reference proteome</keyword>
<evidence type="ECO:0000256" key="1">
    <source>
        <dbReference type="SAM" id="MobiDB-lite"/>
    </source>
</evidence>
<accession>A0A6V7CLZ6</accession>
<dbReference type="AlphaFoldDB" id="A0A6V7CLZ6"/>
<proteinExistence type="predicted"/>
<evidence type="ECO:0000313" key="2">
    <source>
        <dbReference type="EMBL" id="CAD0318074.1"/>
    </source>
</evidence>
<feature type="region of interest" description="Disordered" evidence="1">
    <location>
        <begin position="117"/>
        <end position="143"/>
    </location>
</feature>
<dbReference type="EMBL" id="LR828257">
    <property type="protein sequence ID" value="CAD0318067.1"/>
    <property type="molecule type" value="Genomic_DNA"/>
</dbReference>
<gene>
    <name evidence="2" type="ORF">CFBP498_14380</name>
</gene>
<reference evidence="2 3" key="1">
    <citation type="submission" date="2020-07" db="EMBL/GenBank/DDBJ databases">
        <authorList>
            <person name="Pothier F. J."/>
        </authorList>
    </citation>
    <scope>NUCLEOTIDE SEQUENCE [LARGE SCALE GENOMIC DNA]</scope>
    <source>
        <strain evidence="2 3">CFBP 498</strain>
    </source>
</reference>
<protein>
    <submittedName>
        <fullName evidence="2">Uncharacterized protein</fullName>
    </submittedName>
</protein>
<sequence length="143" mass="16141">MGQPERDRRDVGIVQLQASKDAAISLDTYWDAHYRGRAWTEQSERAYWRKYRPGMPPTACRCVPCRCRTGHALPFGFRHAINRHTRPNTNAPLVPPKPKLLDITVFKVASRVSRRIGKPSARGSSSSICAEPAMKPSRSISRL</sequence>
<name>A0A6V7CLZ6_9XANT</name>
<organism evidence="2 3">
    <name type="scientific">Xanthomonas hortorum pv. vitians</name>
    <dbReference type="NCBI Taxonomy" id="83224"/>
    <lineage>
        <taxon>Bacteria</taxon>
        <taxon>Pseudomonadati</taxon>
        <taxon>Pseudomonadota</taxon>
        <taxon>Gammaproteobacteria</taxon>
        <taxon>Lysobacterales</taxon>
        <taxon>Lysobacteraceae</taxon>
        <taxon>Xanthomonas</taxon>
    </lineage>
</organism>
<dbReference type="Proteomes" id="UP000515406">
    <property type="component" value="Chromosome"/>
</dbReference>
<evidence type="ECO:0000313" key="3">
    <source>
        <dbReference type="Proteomes" id="UP000515406"/>
    </source>
</evidence>
<dbReference type="EMBL" id="LR828257">
    <property type="protein sequence ID" value="CAD0318074.1"/>
    <property type="molecule type" value="Genomic_DNA"/>
</dbReference>